<evidence type="ECO:0000259" key="1">
    <source>
        <dbReference type="Pfam" id="PF01656"/>
    </source>
</evidence>
<dbReference type="AlphaFoldDB" id="A0A4R6UT09"/>
<dbReference type="GO" id="GO:0016887">
    <property type="term" value="F:ATP hydrolysis activity"/>
    <property type="evidence" value="ECO:0007669"/>
    <property type="project" value="TreeGrafter"/>
</dbReference>
<dbReference type="InterPro" id="IPR002586">
    <property type="entry name" value="CobQ/CobB/MinD/ParA_Nub-bd_dom"/>
</dbReference>
<reference evidence="2 3" key="1">
    <citation type="submission" date="2019-03" db="EMBL/GenBank/DDBJ databases">
        <title>Genomic Encyclopedia of Type Strains, Phase IV (KMG-IV): sequencing the most valuable type-strain genomes for metagenomic binning, comparative biology and taxonomic classification.</title>
        <authorList>
            <person name="Goeker M."/>
        </authorList>
    </citation>
    <scope>NUCLEOTIDE SEQUENCE [LARGE SCALE GENOMIC DNA]</scope>
    <source>
        <strain evidence="2 3">DSM 46770</strain>
    </source>
</reference>
<dbReference type="InterPro" id="IPR027417">
    <property type="entry name" value="P-loop_NTPase"/>
</dbReference>
<keyword evidence="2" id="KW-0969">Cilium</keyword>
<dbReference type="SUPFAM" id="SSF52540">
    <property type="entry name" value="P-loop containing nucleoside triphosphate hydrolases"/>
    <property type="match status" value="1"/>
</dbReference>
<gene>
    <name evidence="2" type="ORF">EV190_11350</name>
</gene>
<keyword evidence="3" id="KW-1185">Reference proteome</keyword>
<dbReference type="InterPro" id="IPR050625">
    <property type="entry name" value="ParA/MinD_ATPase"/>
</dbReference>
<dbReference type="GO" id="GO:0005524">
    <property type="term" value="F:ATP binding"/>
    <property type="evidence" value="ECO:0007669"/>
    <property type="project" value="TreeGrafter"/>
</dbReference>
<keyword evidence="2" id="KW-0966">Cell projection</keyword>
<evidence type="ECO:0000313" key="2">
    <source>
        <dbReference type="EMBL" id="TDQ50281.1"/>
    </source>
</evidence>
<dbReference type="GO" id="GO:0009898">
    <property type="term" value="C:cytoplasmic side of plasma membrane"/>
    <property type="evidence" value="ECO:0007669"/>
    <property type="project" value="TreeGrafter"/>
</dbReference>
<dbReference type="Pfam" id="PF01656">
    <property type="entry name" value="CbiA"/>
    <property type="match status" value="1"/>
</dbReference>
<dbReference type="PANTHER" id="PTHR43384:SF14">
    <property type="entry name" value="ESX-1 SECRETION-ASSOCIATED PROTEIN ESPI"/>
    <property type="match status" value="1"/>
</dbReference>
<comment type="caution">
    <text evidence="2">The sequence shown here is derived from an EMBL/GenBank/DDBJ whole genome shotgun (WGS) entry which is preliminary data.</text>
</comment>
<dbReference type="GO" id="GO:0051782">
    <property type="term" value="P:negative regulation of cell division"/>
    <property type="evidence" value="ECO:0007669"/>
    <property type="project" value="TreeGrafter"/>
</dbReference>
<keyword evidence="2" id="KW-0282">Flagellum</keyword>
<organism evidence="2 3">
    <name type="scientific">Actinorugispora endophytica</name>
    <dbReference type="NCBI Taxonomy" id="1605990"/>
    <lineage>
        <taxon>Bacteria</taxon>
        <taxon>Bacillati</taxon>
        <taxon>Actinomycetota</taxon>
        <taxon>Actinomycetes</taxon>
        <taxon>Streptosporangiales</taxon>
        <taxon>Nocardiopsidaceae</taxon>
        <taxon>Actinorugispora</taxon>
    </lineage>
</organism>
<dbReference type="Gene3D" id="3.40.50.300">
    <property type="entry name" value="P-loop containing nucleotide triphosphate hydrolases"/>
    <property type="match status" value="1"/>
</dbReference>
<name>A0A4R6UT09_9ACTN</name>
<dbReference type="Proteomes" id="UP000295281">
    <property type="component" value="Unassembled WGS sequence"/>
</dbReference>
<feature type="domain" description="CobQ/CobB/MinD/ParA nucleotide binding" evidence="1">
    <location>
        <begin position="111"/>
        <end position="309"/>
    </location>
</feature>
<proteinExistence type="predicted"/>
<protein>
    <submittedName>
        <fullName evidence="2">MinD-like ATPase involved in chromosome partitioning or flagellar assembly</fullName>
    </submittedName>
</protein>
<sequence>MWGVYEGLVPAGFPGPVPAQAPPEAAAAGEGDAEGAVEADAGVCESSVALTVLDAETLFRPAHRAPSGGWRKAVHNATFGLVRPGESAVEVERRERVAVVKTPLSGGHHRIAVLSLKGGVGKTTTTAALGATLASLRGDRVIAVDANPDRGTLADKVRSETATSIRDLLNDRARIYRYADIRAFTSQAPSRLEILASDLDPAVSEAFSDADYREVCRLIERFYSIALTDCGTGLLHSAMRAVLALADQIVLVSPPSLDGARSASATLDWLRAHGHAALVRDAVVVLSMVRRDNRSGVDLDRLQQHFAERCRAVVRVPFDPHLEQGGEVDLRALRPATRDAYTELAAVLAEAFARTR</sequence>
<dbReference type="PANTHER" id="PTHR43384">
    <property type="entry name" value="SEPTUM SITE-DETERMINING PROTEIN MIND HOMOLOG, CHLOROPLASTIC-RELATED"/>
    <property type="match status" value="1"/>
</dbReference>
<dbReference type="GO" id="GO:0005829">
    <property type="term" value="C:cytosol"/>
    <property type="evidence" value="ECO:0007669"/>
    <property type="project" value="TreeGrafter"/>
</dbReference>
<accession>A0A4R6UT09</accession>
<dbReference type="EMBL" id="SNYN01000013">
    <property type="protein sequence ID" value="TDQ50281.1"/>
    <property type="molecule type" value="Genomic_DNA"/>
</dbReference>
<evidence type="ECO:0000313" key="3">
    <source>
        <dbReference type="Proteomes" id="UP000295281"/>
    </source>
</evidence>